<evidence type="ECO:0000313" key="3">
    <source>
        <dbReference type="Proteomes" id="UP001166674"/>
    </source>
</evidence>
<comment type="caution">
    <text evidence="2">The sequence shown here is derived from an EMBL/GenBank/DDBJ whole genome shotgun (WGS) entry which is preliminary data.</text>
</comment>
<dbReference type="GO" id="GO:0016301">
    <property type="term" value="F:kinase activity"/>
    <property type="evidence" value="ECO:0007669"/>
    <property type="project" value="UniProtKB-KW"/>
</dbReference>
<name>A0AA41N9N6_SCICA</name>
<sequence length="78" mass="8860">MRHHPWLSQGEDSSPSRPSKPLLKRPNPTIMTIMFGVGYDPYSARVSLANHQFDEAMGIYLSQALQRISQCPPQQVHQ</sequence>
<dbReference type="Proteomes" id="UP001166674">
    <property type="component" value="Unassembled WGS sequence"/>
</dbReference>
<keyword evidence="2" id="KW-0418">Kinase</keyword>
<keyword evidence="3" id="KW-1185">Reference proteome</keyword>
<evidence type="ECO:0000256" key="1">
    <source>
        <dbReference type="SAM" id="MobiDB-lite"/>
    </source>
</evidence>
<keyword evidence="2" id="KW-0808">Transferase</keyword>
<dbReference type="Gene3D" id="1.10.8.10">
    <property type="entry name" value="DNA helicase RuvA subunit, C-terminal domain"/>
    <property type="match status" value="1"/>
</dbReference>
<organism evidence="2 3">
    <name type="scientific">Sciurus carolinensis</name>
    <name type="common">Eastern gray squirrel</name>
    <dbReference type="NCBI Taxonomy" id="30640"/>
    <lineage>
        <taxon>Eukaryota</taxon>
        <taxon>Metazoa</taxon>
        <taxon>Chordata</taxon>
        <taxon>Craniata</taxon>
        <taxon>Vertebrata</taxon>
        <taxon>Euteleostomi</taxon>
        <taxon>Mammalia</taxon>
        <taxon>Eutheria</taxon>
        <taxon>Euarchontoglires</taxon>
        <taxon>Glires</taxon>
        <taxon>Rodentia</taxon>
        <taxon>Sciuromorpha</taxon>
        <taxon>Sciuridae</taxon>
        <taxon>Sciurinae</taxon>
        <taxon>Sciurini</taxon>
        <taxon>Sciurus</taxon>
    </lineage>
</organism>
<evidence type="ECO:0000313" key="2">
    <source>
        <dbReference type="EMBL" id="MBZ3886405.1"/>
    </source>
</evidence>
<feature type="region of interest" description="Disordered" evidence="1">
    <location>
        <begin position="1"/>
        <end position="25"/>
    </location>
</feature>
<dbReference type="AlphaFoldDB" id="A0AA41N9N6"/>
<reference evidence="2" key="1">
    <citation type="submission" date="2020-03" db="EMBL/GenBank/DDBJ databases">
        <title>Studies in the Genomics of Life Span.</title>
        <authorList>
            <person name="Glass D."/>
        </authorList>
    </citation>
    <scope>NUCLEOTIDE SEQUENCE</scope>
    <source>
        <strain evidence="2">SUZIE</strain>
        <tissue evidence="2">Muscle</tissue>
    </source>
</reference>
<feature type="compositionally biased region" description="Low complexity" evidence="1">
    <location>
        <begin position="13"/>
        <end position="25"/>
    </location>
</feature>
<protein>
    <submittedName>
        <fullName evidence="2">Sperm motility kinase 2B-like</fullName>
    </submittedName>
</protein>
<dbReference type="EMBL" id="JAATJV010408277">
    <property type="protein sequence ID" value="MBZ3886405.1"/>
    <property type="molecule type" value="Genomic_DNA"/>
</dbReference>
<accession>A0AA41N9N6</accession>
<proteinExistence type="predicted"/>
<gene>
    <name evidence="2" type="ORF">SUZIE_187785</name>
</gene>